<dbReference type="PANTHER" id="PTHR46014">
    <property type="entry name" value="TETRATRICOPEPTIDE REPEAT PROTEIN 1"/>
    <property type="match status" value="1"/>
</dbReference>
<sequence length="418" mass="45891">MSATQHHSTSHSRICILHLHPEGRYDLLDAVKDGCPPFLRERVEGVFSSVEEIRSCDAERPVVGLVVAGMMPENLADVFDLAERVVGRGGSVVFTDCQFQGGIEECLKQLGLRIGVFNEYCDVRVRSPLAGISESLVLYKQEAPDPGVIAIDTRPPWERRRNPIPEDSPMIGAVGGPVTKGGFAAWVGAFCFDGPTVGLIWRLLWNSVGILSESLERQKKLTTGRGLSEGENLKAEGNKEFKTGNFEAAIEKWSAARGVLEQGVPATESAAVTTMRLHHDVCSNLAEACLRLQRWEAAVSFASMALSSAPRSVKALCRRAKALCNLGSARELMHLGDAWADAECVVDIIETNRYASVVPPLDHDAWKRAKAVQQDAERRAGSRADELRYRWPLNRPAPDQIDEWMRQLLGNGRGPSVN</sequence>
<dbReference type="InterPro" id="IPR011990">
    <property type="entry name" value="TPR-like_helical_dom_sf"/>
</dbReference>
<dbReference type="EMBL" id="CDMZ01002480">
    <property type="protein sequence ID" value="CEM42565.1"/>
    <property type="molecule type" value="Genomic_DNA"/>
</dbReference>
<dbReference type="Gene3D" id="1.25.40.10">
    <property type="entry name" value="Tetratricopeptide repeat domain"/>
    <property type="match status" value="1"/>
</dbReference>
<proteinExistence type="predicted"/>
<dbReference type="AlphaFoldDB" id="A0A0G4HF81"/>
<dbReference type="InterPro" id="IPR052769">
    <property type="entry name" value="TPR_domain_protein"/>
</dbReference>
<dbReference type="VEuPathDB" id="CryptoDB:Cvel_26857"/>
<evidence type="ECO:0000256" key="1">
    <source>
        <dbReference type="SAM" id="MobiDB-lite"/>
    </source>
</evidence>
<reference evidence="2" key="1">
    <citation type="submission" date="2014-11" db="EMBL/GenBank/DDBJ databases">
        <authorList>
            <person name="Otto D Thomas"/>
            <person name="Naeem Raeece"/>
        </authorList>
    </citation>
    <scope>NUCLEOTIDE SEQUENCE</scope>
</reference>
<dbReference type="SUPFAM" id="SSF48452">
    <property type="entry name" value="TPR-like"/>
    <property type="match status" value="1"/>
</dbReference>
<dbReference type="PANTHER" id="PTHR46014:SF1">
    <property type="entry name" value="TETRATRICOPEPTIDE REPEAT PROTEIN 1"/>
    <property type="match status" value="1"/>
</dbReference>
<evidence type="ECO:0000313" key="2">
    <source>
        <dbReference type="EMBL" id="CEM42565.1"/>
    </source>
</evidence>
<organism evidence="2">
    <name type="scientific">Chromera velia CCMP2878</name>
    <dbReference type="NCBI Taxonomy" id="1169474"/>
    <lineage>
        <taxon>Eukaryota</taxon>
        <taxon>Sar</taxon>
        <taxon>Alveolata</taxon>
        <taxon>Colpodellida</taxon>
        <taxon>Chromeraceae</taxon>
        <taxon>Chromera</taxon>
    </lineage>
</organism>
<gene>
    <name evidence="2" type="ORF">Cvel_26857</name>
</gene>
<name>A0A0G4HF81_9ALVE</name>
<protein>
    <submittedName>
        <fullName evidence="2">Uncharacterized protein</fullName>
    </submittedName>
</protein>
<feature type="compositionally biased region" description="Basic and acidic residues" evidence="1">
    <location>
        <begin position="155"/>
        <end position="164"/>
    </location>
</feature>
<feature type="region of interest" description="Disordered" evidence="1">
    <location>
        <begin position="150"/>
        <end position="171"/>
    </location>
</feature>
<accession>A0A0G4HF81</accession>